<protein>
    <recommendedName>
        <fullName evidence="4">Glycosyltransferase RgtA/B/C/D-like domain-containing protein</fullName>
    </recommendedName>
</protein>
<evidence type="ECO:0008006" key="4">
    <source>
        <dbReference type="Google" id="ProtNLM"/>
    </source>
</evidence>
<comment type="caution">
    <text evidence="2">The sequence shown here is derived from an EMBL/GenBank/DDBJ whole genome shotgun (WGS) entry which is preliminary data.</text>
</comment>
<evidence type="ECO:0000313" key="2">
    <source>
        <dbReference type="EMBL" id="GMA86976.1"/>
    </source>
</evidence>
<sequence length="272" mass="28618">MAPAHLAADIQDEYGGAGARVEALAFLAVAISPTAVLVWGRGLWRLLRREAWGWARPVAVAWLTSLAVVLAAAGKGYYLVGLFPALLAAGVVAAEPARRRWWALPAWLLVGVLPVLPSVLPVLPQRVYAATFWPSVVEDGRETIGWPRVVRAVAAARDTLPAGERGRASVVAWNAGEAGAIDFFGRRYDLPAAHSGHNGYGLWGPPTSDGPVVAIAPPQAQPRLEAALAGCRPVGVVRTGVDDDEDGAVVSVCTGPRGGWASAWPRLVRLSA</sequence>
<organism evidence="2 3">
    <name type="scientific">Angustibacter aerolatus</name>
    <dbReference type="NCBI Taxonomy" id="1162965"/>
    <lineage>
        <taxon>Bacteria</taxon>
        <taxon>Bacillati</taxon>
        <taxon>Actinomycetota</taxon>
        <taxon>Actinomycetes</taxon>
        <taxon>Kineosporiales</taxon>
        <taxon>Kineosporiaceae</taxon>
    </lineage>
</organism>
<dbReference type="EMBL" id="BSUZ01000001">
    <property type="protein sequence ID" value="GMA86976.1"/>
    <property type="molecule type" value="Genomic_DNA"/>
</dbReference>
<accession>A0ABQ6JJK1</accession>
<feature type="transmembrane region" description="Helical" evidence="1">
    <location>
        <begin position="77"/>
        <end position="94"/>
    </location>
</feature>
<evidence type="ECO:0000313" key="3">
    <source>
        <dbReference type="Proteomes" id="UP001157017"/>
    </source>
</evidence>
<keyword evidence="3" id="KW-1185">Reference proteome</keyword>
<name>A0ABQ6JJK1_9ACTN</name>
<keyword evidence="1" id="KW-0812">Transmembrane</keyword>
<dbReference type="Proteomes" id="UP001157017">
    <property type="component" value="Unassembled WGS sequence"/>
</dbReference>
<keyword evidence="1" id="KW-0472">Membrane</keyword>
<evidence type="ECO:0000256" key="1">
    <source>
        <dbReference type="SAM" id="Phobius"/>
    </source>
</evidence>
<feature type="transmembrane region" description="Helical" evidence="1">
    <location>
        <begin position="23"/>
        <end position="44"/>
    </location>
</feature>
<keyword evidence="1" id="KW-1133">Transmembrane helix</keyword>
<feature type="transmembrane region" description="Helical" evidence="1">
    <location>
        <begin position="101"/>
        <end position="120"/>
    </location>
</feature>
<gene>
    <name evidence="2" type="ORF">GCM10025868_22260</name>
</gene>
<reference evidence="3" key="1">
    <citation type="journal article" date="2019" name="Int. J. Syst. Evol. Microbiol.">
        <title>The Global Catalogue of Microorganisms (GCM) 10K type strain sequencing project: providing services to taxonomists for standard genome sequencing and annotation.</title>
        <authorList>
            <consortium name="The Broad Institute Genomics Platform"/>
            <consortium name="The Broad Institute Genome Sequencing Center for Infectious Disease"/>
            <person name="Wu L."/>
            <person name="Ma J."/>
        </authorList>
    </citation>
    <scope>NUCLEOTIDE SEQUENCE [LARGE SCALE GENOMIC DNA]</scope>
    <source>
        <strain evidence="3">NBRC 108730</strain>
    </source>
</reference>
<proteinExistence type="predicted"/>
<feature type="transmembrane region" description="Helical" evidence="1">
    <location>
        <begin position="51"/>
        <end position="71"/>
    </location>
</feature>